<proteinExistence type="predicted"/>
<feature type="compositionally biased region" description="Low complexity" evidence="1">
    <location>
        <begin position="28"/>
        <end position="53"/>
    </location>
</feature>
<dbReference type="Proteomes" id="UP000662572">
    <property type="component" value="Unassembled WGS sequence"/>
</dbReference>
<keyword evidence="2" id="KW-0732">Signal</keyword>
<evidence type="ECO:0000313" key="4">
    <source>
        <dbReference type="Proteomes" id="UP000662572"/>
    </source>
</evidence>
<comment type="caution">
    <text evidence="3">The sequence shown here is derived from an EMBL/GenBank/DDBJ whole genome shotgun (WGS) entry which is preliminary data.</text>
</comment>
<reference evidence="3" key="1">
    <citation type="journal article" date="2014" name="Int. J. Syst. Evol. Microbiol.">
        <title>Complete genome sequence of Corynebacterium casei LMG S-19264T (=DSM 44701T), isolated from a smear-ripened cheese.</title>
        <authorList>
            <consortium name="US DOE Joint Genome Institute (JGI-PGF)"/>
            <person name="Walter F."/>
            <person name="Albersmeier A."/>
            <person name="Kalinowski J."/>
            <person name="Ruckert C."/>
        </authorList>
    </citation>
    <scope>NUCLEOTIDE SEQUENCE</scope>
    <source>
        <strain evidence="3">KCTC 32296</strain>
    </source>
</reference>
<sequence length="130" mass="12620">MKTTTSKIAVAALLGAFVAAPVMAQEATMPATPPTTATPATTPEAATTAEPAADAVRVTGTVAEAAGDGKSYSVEVVTQSGKSRPIAVDASAVTGAPFAVGDTVSITGTLDADQTKLTASAITKADAAGQ</sequence>
<feature type="region of interest" description="Disordered" evidence="1">
    <location>
        <begin position="28"/>
        <end position="54"/>
    </location>
</feature>
<feature type="chain" id="PRO_5037340763" description="DUF5666 domain-containing protein" evidence="2">
    <location>
        <begin position="25"/>
        <end position="130"/>
    </location>
</feature>
<name>A0A918UXP8_9CAUL</name>
<gene>
    <name evidence="3" type="ORF">GCM10011273_32710</name>
</gene>
<evidence type="ECO:0000256" key="2">
    <source>
        <dbReference type="SAM" id="SignalP"/>
    </source>
</evidence>
<dbReference type="AlphaFoldDB" id="A0A918UXP8"/>
<evidence type="ECO:0008006" key="5">
    <source>
        <dbReference type="Google" id="ProtNLM"/>
    </source>
</evidence>
<reference evidence="3" key="2">
    <citation type="submission" date="2020-09" db="EMBL/GenBank/DDBJ databases">
        <authorList>
            <person name="Sun Q."/>
            <person name="Kim S."/>
        </authorList>
    </citation>
    <scope>NUCLEOTIDE SEQUENCE</scope>
    <source>
        <strain evidence="3">KCTC 32296</strain>
    </source>
</reference>
<feature type="signal peptide" evidence="2">
    <location>
        <begin position="1"/>
        <end position="24"/>
    </location>
</feature>
<evidence type="ECO:0000256" key="1">
    <source>
        <dbReference type="SAM" id="MobiDB-lite"/>
    </source>
</evidence>
<accession>A0A918UXP8</accession>
<dbReference type="EMBL" id="BMZB01000006">
    <property type="protein sequence ID" value="GGZ43353.1"/>
    <property type="molecule type" value="Genomic_DNA"/>
</dbReference>
<dbReference type="RefSeq" id="WP_189488597.1">
    <property type="nucleotide sequence ID" value="NZ_BMZB01000006.1"/>
</dbReference>
<keyword evidence="4" id="KW-1185">Reference proteome</keyword>
<organism evidence="3 4">
    <name type="scientific">Asticcacaulis endophyticus</name>
    <dbReference type="NCBI Taxonomy" id="1395890"/>
    <lineage>
        <taxon>Bacteria</taxon>
        <taxon>Pseudomonadati</taxon>
        <taxon>Pseudomonadota</taxon>
        <taxon>Alphaproteobacteria</taxon>
        <taxon>Caulobacterales</taxon>
        <taxon>Caulobacteraceae</taxon>
        <taxon>Asticcacaulis</taxon>
    </lineage>
</organism>
<protein>
    <recommendedName>
        <fullName evidence="5">DUF5666 domain-containing protein</fullName>
    </recommendedName>
</protein>
<evidence type="ECO:0000313" key="3">
    <source>
        <dbReference type="EMBL" id="GGZ43353.1"/>
    </source>
</evidence>